<dbReference type="AlphaFoldDB" id="A0A382X8Y8"/>
<dbReference type="SUPFAM" id="SSF117281">
    <property type="entry name" value="Kelch motif"/>
    <property type="match status" value="1"/>
</dbReference>
<protein>
    <recommendedName>
        <fullName evidence="2">Kelch repeat-containing protein</fullName>
    </recommendedName>
</protein>
<dbReference type="Gene3D" id="2.120.10.80">
    <property type="entry name" value="Kelch-type beta propeller"/>
    <property type="match status" value="1"/>
</dbReference>
<dbReference type="Pfam" id="PF01344">
    <property type="entry name" value="Kelch_1"/>
    <property type="match status" value="1"/>
</dbReference>
<reference evidence="1" key="1">
    <citation type="submission" date="2018-05" db="EMBL/GenBank/DDBJ databases">
        <authorList>
            <person name="Lanie J.A."/>
            <person name="Ng W.-L."/>
            <person name="Kazmierczak K.M."/>
            <person name="Andrzejewski T.M."/>
            <person name="Davidsen T.M."/>
            <person name="Wayne K.J."/>
            <person name="Tettelin H."/>
            <person name="Glass J.I."/>
            <person name="Rusch D."/>
            <person name="Podicherti R."/>
            <person name="Tsui H.-C.T."/>
            <person name="Winkler M.E."/>
        </authorList>
    </citation>
    <scope>NUCLEOTIDE SEQUENCE</scope>
</reference>
<evidence type="ECO:0000313" key="1">
    <source>
        <dbReference type="EMBL" id="SVD67532.1"/>
    </source>
</evidence>
<dbReference type="InterPro" id="IPR015915">
    <property type="entry name" value="Kelch-typ_b-propeller"/>
</dbReference>
<evidence type="ECO:0008006" key="2">
    <source>
        <dbReference type="Google" id="ProtNLM"/>
    </source>
</evidence>
<dbReference type="InterPro" id="IPR006652">
    <property type="entry name" value="Kelch_1"/>
</dbReference>
<dbReference type="EMBL" id="UINC01165886">
    <property type="protein sequence ID" value="SVD67532.1"/>
    <property type="molecule type" value="Genomic_DNA"/>
</dbReference>
<accession>A0A382X8Y8</accession>
<sequence>DLKDTDPEWQAMEQPFMRRALIAACFEDCIWVLGGFTDEDEITREVNVFDIENKSWSLGPQLPKGQFNGFASAACVFENQLVVSVADGKVIKLSKDRKDWQVIAQTDPRIVHRMVPIAEGVVLLGGANGGHNLDTVELIKVP</sequence>
<proteinExistence type="predicted"/>
<name>A0A382X8Y8_9ZZZZ</name>
<gene>
    <name evidence="1" type="ORF">METZ01_LOCUS420386</name>
</gene>
<feature type="non-terminal residue" evidence="1">
    <location>
        <position position="1"/>
    </location>
</feature>
<organism evidence="1">
    <name type="scientific">marine metagenome</name>
    <dbReference type="NCBI Taxonomy" id="408172"/>
    <lineage>
        <taxon>unclassified sequences</taxon>
        <taxon>metagenomes</taxon>
        <taxon>ecological metagenomes</taxon>
    </lineage>
</organism>